<evidence type="ECO:0000256" key="9">
    <source>
        <dbReference type="ARBA" id="ARBA00055200"/>
    </source>
</evidence>
<evidence type="ECO:0000256" key="8">
    <source>
        <dbReference type="ARBA" id="ARBA00044198"/>
    </source>
</evidence>
<accession>A0A3N4LM03</accession>
<dbReference type="EMBL" id="ML121543">
    <property type="protein sequence ID" value="RPB23953.1"/>
    <property type="molecule type" value="Genomic_DNA"/>
</dbReference>
<name>A0A3N4LM03_9PEZI</name>
<dbReference type="PIRSF" id="PIRSF023803">
    <property type="entry name" value="Ribonuclease_P_prd"/>
    <property type="match status" value="1"/>
</dbReference>
<evidence type="ECO:0000256" key="7">
    <source>
        <dbReference type="ARBA" id="ARBA00023242"/>
    </source>
</evidence>
<keyword evidence="5" id="KW-0819">tRNA processing</keyword>
<dbReference type="HAMAP" id="MF_00755">
    <property type="entry name" value="RNase_P_2"/>
    <property type="match status" value="1"/>
</dbReference>
<dbReference type="InterPro" id="IPR002759">
    <property type="entry name" value="Pop5/Rpp14/Rnp2-like"/>
</dbReference>
<evidence type="ECO:0000313" key="11">
    <source>
        <dbReference type="Proteomes" id="UP000267821"/>
    </source>
</evidence>
<evidence type="ECO:0000256" key="1">
    <source>
        <dbReference type="ARBA" id="ARBA00000928"/>
    </source>
</evidence>
<evidence type="ECO:0000256" key="5">
    <source>
        <dbReference type="ARBA" id="ARBA00022694"/>
    </source>
</evidence>
<organism evidence="10 11">
    <name type="scientific">Terfezia boudieri ATCC MYA-4762</name>
    <dbReference type="NCBI Taxonomy" id="1051890"/>
    <lineage>
        <taxon>Eukaryota</taxon>
        <taxon>Fungi</taxon>
        <taxon>Dikarya</taxon>
        <taxon>Ascomycota</taxon>
        <taxon>Pezizomycotina</taxon>
        <taxon>Pezizomycetes</taxon>
        <taxon>Pezizales</taxon>
        <taxon>Pezizaceae</taxon>
        <taxon>Terfezia</taxon>
    </lineage>
</organism>
<dbReference type="PANTHER" id="PTHR15441">
    <property type="entry name" value="RIBONUCLEASE P PROTEIN SUBUNIT P14"/>
    <property type="match status" value="1"/>
</dbReference>
<evidence type="ECO:0000313" key="10">
    <source>
        <dbReference type="EMBL" id="RPB23953.1"/>
    </source>
</evidence>
<proteinExistence type="inferred from homology"/>
<evidence type="ECO:0000256" key="6">
    <source>
        <dbReference type="ARBA" id="ARBA00022801"/>
    </source>
</evidence>
<keyword evidence="6" id="KW-0378">Hydrolase</keyword>
<dbReference type="Proteomes" id="UP000267821">
    <property type="component" value="Unassembled WGS sequence"/>
</dbReference>
<evidence type="ECO:0000256" key="4">
    <source>
        <dbReference type="ARBA" id="ARBA00012179"/>
    </source>
</evidence>
<evidence type="ECO:0000256" key="2">
    <source>
        <dbReference type="ARBA" id="ARBA00004123"/>
    </source>
</evidence>
<comment type="function">
    <text evidence="9">Component of ribonuclease P, a protein complex that generates mature tRNA molecules by cleaving their 5'-ends. Also a component of RNase MRP, which cleaves pre-rRNA sequences.</text>
</comment>
<dbReference type="AlphaFoldDB" id="A0A3N4LM03"/>
<dbReference type="FunCoup" id="A0A3N4LM03">
    <property type="interactions" value="253"/>
</dbReference>
<dbReference type="GO" id="GO:0001682">
    <property type="term" value="P:tRNA 5'-leader removal"/>
    <property type="evidence" value="ECO:0007669"/>
    <property type="project" value="InterPro"/>
</dbReference>
<dbReference type="EC" id="3.1.26.5" evidence="4"/>
<keyword evidence="7" id="KW-0539">Nucleus</keyword>
<comment type="subcellular location">
    <subcellularLocation>
        <location evidence="2">Nucleus</location>
    </subcellularLocation>
</comment>
<dbReference type="GO" id="GO:0004526">
    <property type="term" value="F:ribonuclease P activity"/>
    <property type="evidence" value="ECO:0007669"/>
    <property type="project" value="UniProtKB-EC"/>
</dbReference>
<protein>
    <recommendedName>
        <fullName evidence="8">Ribonuclease P/MRP protein subunit POP5</fullName>
        <ecNumber evidence="4">3.1.26.5</ecNumber>
    </recommendedName>
</protein>
<sequence>MVRIKSRYLLFNILYPTTPSSNPSDHTTPTHLDFNSPTDPTVTPQLLTSLIRDAILLQFGDWGSGMTSSLSVKYFSPITSTGILRCPREHHRLVWAALTLIKEILGKPVVIRVVRVSGTIKKAEQEGIRRAKEEIRLVRRLEME</sequence>
<dbReference type="InParanoid" id="A0A3N4LM03"/>
<keyword evidence="11" id="KW-1185">Reference proteome</keyword>
<comment type="catalytic activity">
    <reaction evidence="1">
        <text>Endonucleolytic cleavage of RNA, removing 5'-extranucleotides from tRNA precursor.</text>
        <dbReference type="EC" id="3.1.26.5"/>
    </reaction>
</comment>
<reference evidence="10 11" key="1">
    <citation type="journal article" date="2018" name="Nat. Ecol. Evol.">
        <title>Pezizomycetes genomes reveal the molecular basis of ectomycorrhizal truffle lifestyle.</title>
        <authorList>
            <person name="Murat C."/>
            <person name="Payen T."/>
            <person name="Noel B."/>
            <person name="Kuo A."/>
            <person name="Morin E."/>
            <person name="Chen J."/>
            <person name="Kohler A."/>
            <person name="Krizsan K."/>
            <person name="Balestrini R."/>
            <person name="Da Silva C."/>
            <person name="Montanini B."/>
            <person name="Hainaut M."/>
            <person name="Levati E."/>
            <person name="Barry K.W."/>
            <person name="Belfiori B."/>
            <person name="Cichocki N."/>
            <person name="Clum A."/>
            <person name="Dockter R.B."/>
            <person name="Fauchery L."/>
            <person name="Guy J."/>
            <person name="Iotti M."/>
            <person name="Le Tacon F."/>
            <person name="Lindquist E.A."/>
            <person name="Lipzen A."/>
            <person name="Malagnac F."/>
            <person name="Mello A."/>
            <person name="Molinier V."/>
            <person name="Miyauchi S."/>
            <person name="Poulain J."/>
            <person name="Riccioni C."/>
            <person name="Rubini A."/>
            <person name="Sitrit Y."/>
            <person name="Splivallo R."/>
            <person name="Traeger S."/>
            <person name="Wang M."/>
            <person name="Zifcakova L."/>
            <person name="Wipf D."/>
            <person name="Zambonelli A."/>
            <person name="Paolocci F."/>
            <person name="Nowrousian M."/>
            <person name="Ottonello S."/>
            <person name="Baldrian P."/>
            <person name="Spatafora J.W."/>
            <person name="Henrissat B."/>
            <person name="Nagy L.G."/>
            <person name="Aury J.M."/>
            <person name="Wincker P."/>
            <person name="Grigoriev I.V."/>
            <person name="Bonfante P."/>
            <person name="Martin F.M."/>
        </authorList>
    </citation>
    <scope>NUCLEOTIDE SEQUENCE [LARGE SCALE GENOMIC DNA]</scope>
    <source>
        <strain evidence="10 11">ATCC MYA-4762</strain>
    </source>
</reference>
<dbReference type="SUPFAM" id="SSF160350">
    <property type="entry name" value="Rnp2-like"/>
    <property type="match status" value="1"/>
</dbReference>
<dbReference type="GO" id="GO:0000172">
    <property type="term" value="C:ribonuclease MRP complex"/>
    <property type="evidence" value="ECO:0007669"/>
    <property type="project" value="TreeGrafter"/>
</dbReference>
<dbReference type="GO" id="GO:0033204">
    <property type="term" value="F:ribonuclease P RNA binding"/>
    <property type="evidence" value="ECO:0007669"/>
    <property type="project" value="InterPro"/>
</dbReference>
<feature type="non-terminal residue" evidence="10">
    <location>
        <position position="144"/>
    </location>
</feature>
<dbReference type="GO" id="GO:0030681">
    <property type="term" value="C:multimeric ribonuclease P complex"/>
    <property type="evidence" value="ECO:0007669"/>
    <property type="project" value="TreeGrafter"/>
</dbReference>
<dbReference type="Pfam" id="PF01900">
    <property type="entry name" value="RNase_P_Rpp14"/>
    <property type="match status" value="1"/>
</dbReference>
<dbReference type="OrthoDB" id="24745at2759"/>
<dbReference type="InterPro" id="IPR016819">
    <property type="entry name" value="RNase_P/MRP_POP5"/>
</dbReference>
<dbReference type="PANTHER" id="PTHR15441:SF2">
    <property type="entry name" value="RIBONUCLEASE P_MRP PROTEIN SUBUNIT POP5"/>
    <property type="match status" value="1"/>
</dbReference>
<dbReference type="FunFam" id="3.30.70.3250:FF:000004">
    <property type="entry name" value="Ribonuclease P/MRP protein subunit POP5"/>
    <property type="match status" value="1"/>
</dbReference>
<dbReference type="GO" id="GO:0005730">
    <property type="term" value="C:nucleolus"/>
    <property type="evidence" value="ECO:0007669"/>
    <property type="project" value="TreeGrafter"/>
</dbReference>
<gene>
    <name evidence="10" type="ORF">L211DRAFT_808247</name>
</gene>
<evidence type="ECO:0000256" key="3">
    <source>
        <dbReference type="ARBA" id="ARBA00010800"/>
    </source>
</evidence>
<dbReference type="GO" id="GO:0000460">
    <property type="term" value="P:maturation of 5.8S rRNA"/>
    <property type="evidence" value="ECO:0007669"/>
    <property type="project" value="UniProtKB-ARBA"/>
</dbReference>
<comment type="similarity">
    <text evidence="3">Belongs to the eukaryotic/archaeal RNase P protein component 2 family.</text>
</comment>
<dbReference type="InterPro" id="IPR038085">
    <property type="entry name" value="Rnp2-like_sf"/>
</dbReference>
<dbReference type="Gene3D" id="3.30.70.3250">
    <property type="entry name" value="Ribonuclease P, Pop5 subunit"/>
    <property type="match status" value="1"/>
</dbReference>
<dbReference type="STRING" id="1051890.A0A3N4LM03"/>